<feature type="region of interest" description="Disordered" evidence="1">
    <location>
        <begin position="398"/>
        <end position="432"/>
    </location>
</feature>
<dbReference type="Proteomes" id="UP000186216">
    <property type="component" value="Unassembled WGS sequence"/>
</dbReference>
<dbReference type="AlphaFoldDB" id="A0AA45W1F7"/>
<dbReference type="RefSeq" id="WP_076522575.1">
    <property type="nucleotide sequence ID" value="NZ_CP067140.1"/>
</dbReference>
<evidence type="ECO:0000313" key="5">
    <source>
        <dbReference type="Proteomes" id="UP000186216"/>
    </source>
</evidence>
<dbReference type="EMBL" id="FTOU01000001">
    <property type="protein sequence ID" value="SIS56166.1"/>
    <property type="molecule type" value="Genomic_DNA"/>
</dbReference>
<keyword evidence="2" id="KW-0732">Signal</keyword>
<feature type="chain" id="PRO_5041250786" evidence="2">
    <location>
        <begin position="22"/>
        <end position="536"/>
    </location>
</feature>
<feature type="signal peptide" evidence="2">
    <location>
        <begin position="1"/>
        <end position="21"/>
    </location>
</feature>
<protein>
    <submittedName>
        <fullName evidence="4">DUF2125 domain-containing protein</fullName>
    </submittedName>
</protein>
<dbReference type="Pfam" id="PF09898">
    <property type="entry name" value="DUF2125"/>
    <property type="match status" value="1"/>
</dbReference>
<dbReference type="EMBL" id="CP067140">
    <property type="protein sequence ID" value="WCR03584.1"/>
    <property type="molecule type" value="Genomic_DNA"/>
</dbReference>
<proteinExistence type="predicted"/>
<evidence type="ECO:0000256" key="2">
    <source>
        <dbReference type="SAM" id="SignalP"/>
    </source>
</evidence>
<dbReference type="Proteomes" id="UP001215549">
    <property type="component" value="Chromosome"/>
</dbReference>
<evidence type="ECO:0000256" key="1">
    <source>
        <dbReference type="SAM" id="MobiDB-lite"/>
    </source>
</evidence>
<reference evidence="4 6" key="2">
    <citation type="submission" date="2021-01" db="EMBL/GenBank/DDBJ databases">
        <title>Biogeographic distribution of Paracoccus.</title>
        <authorList>
            <person name="Hollensteiner J."/>
            <person name="Leineberger J."/>
            <person name="Brinkhoff T."/>
            <person name="Daniel R."/>
        </authorList>
    </citation>
    <scope>NUCLEOTIDE SEQUENCE [LARGE SCALE GENOMIC DNA]</scope>
    <source>
        <strain evidence="4 6">DSM 18447</strain>
    </source>
</reference>
<dbReference type="InterPro" id="IPR018666">
    <property type="entry name" value="DUF2125"/>
</dbReference>
<name>A0AA45W1F7_9RHOB</name>
<keyword evidence="6" id="KW-1185">Reference proteome</keyword>
<feature type="compositionally biased region" description="Low complexity" evidence="1">
    <location>
        <begin position="398"/>
        <end position="423"/>
    </location>
</feature>
<accession>A0AA45W1F7</accession>
<evidence type="ECO:0000313" key="4">
    <source>
        <dbReference type="EMBL" id="WCR03584.1"/>
    </source>
</evidence>
<reference evidence="3 5" key="1">
    <citation type="submission" date="2017-01" db="EMBL/GenBank/DDBJ databases">
        <authorList>
            <person name="Varghese N."/>
            <person name="Submissions S."/>
        </authorList>
    </citation>
    <scope>NUCLEOTIDE SEQUENCE [LARGE SCALE GENOMIC DNA]</scope>
    <source>
        <strain evidence="3 5">DSM 18447</strain>
    </source>
</reference>
<organism evidence="3 5">
    <name type="scientific">Paracoccus saliphilus</name>
    <dbReference type="NCBI Taxonomy" id="405559"/>
    <lineage>
        <taxon>Bacteria</taxon>
        <taxon>Pseudomonadati</taxon>
        <taxon>Pseudomonadota</taxon>
        <taxon>Alphaproteobacteria</taxon>
        <taxon>Rhodobacterales</taxon>
        <taxon>Paracoccaceae</taxon>
        <taxon>Paracoccus</taxon>
    </lineage>
</organism>
<evidence type="ECO:0000313" key="3">
    <source>
        <dbReference type="EMBL" id="SIS56166.1"/>
    </source>
</evidence>
<sequence length="536" mass="56403">MRRTLASSAIALIVGAGPVLADLTPAQVWENLESYYTDMGYQVTIGSTDDAGSTLTLSDVVATSETEQVDTTITIPTLTLEQTGDAKVRSVMDGELTIESLTQVPDEEPMEFNVVLVAPDNEMLSSGTVEDMLHEFNYPSLETVVRLGDENANGGEVPFTATLTDLTGQYRTVQGDDQNITYDMTAAGMDLELNVNEPPSEGESQGQGKFAGQMHIDGITTSGQTVLPAGVENMAERIDLALNAGFLADGTLEMGEMTGNATFEGTDADGGSQSGSGKFTSGGGDLTFAMSKDGMSYEGTSQGTEVEVTVDQLPFPIAYAVESAAGALTFPISKSEDAQPFSLNYELVGLTLADGIWNLFDPGQELPRDPANLKIDVAGEALMKGDLFDPAFGEEMAGMAEESSDQDPTADGADQGATADGADMPASPEMPFEPQSVKINAVTLQAVGVDANVTGDLTIPQGAQQPVGIVEGEFTGVNALLEKLVSIGLVPQEQLMGARMMIAMFAKPVEGNPDQMQTKLEFKEDGSIFANGQQVQ</sequence>
<gene>
    <name evidence="4" type="ORF">JHX88_02080</name>
    <name evidence="3" type="ORF">SAMN05421772_101491</name>
</gene>
<evidence type="ECO:0000313" key="6">
    <source>
        <dbReference type="Proteomes" id="UP001215549"/>
    </source>
</evidence>